<dbReference type="OrthoDB" id="1743770at2759"/>
<proteinExistence type="predicted"/>
<keyword evidence="2" id="KW-1185">Reference proteome</keyword>
<organism evidence="1 2">
    <name type="scientific">Nyssa sinensis</name>
    <dbReference type="NCBI Taxonomy" id="561372"/>
    <lineage>
        <taxon>Eukaryota</taxon>
        <taxon>Viridiplantae</taxon>
        <taxon>Streptophyta</taxon>
        <taxon>Embryophyta</taxon>
        <taxon>Tracheophyta</taxon>
        <taxon>Spermatophyta</taxon>
        <taxon>Magnoliopsida</taxon>
        <taxon>eudicotyledons</taxon>
        <taxon>Gunneridae</taxon>
        <taxon>Pentapetalae</taxon>
        <taxon>asterids</taxon>
        <taxon>Cornales</taxon>
        <taxon>Nyssaceae</taxon>
        <taxon>Nyssa</taxon>
    </lineage>
</organism>
<dbReference type="AlphaFoldDB" id="A0A5J4ZQV6"/>
<sequence length="141" mass="15622">MDDFRHHKEFLRQSRLAVVDGGQNLTENIESRRTIVDGSQSCTEDVELLGFGVADSEERLSDISDGGLSMGTETEGSLSSIVEFTLFPETAKPPAENTEKPNMPTKLLKPQHKQAANQIISVVINQDLLESSIEFQKKPHL</sequence>
<reference evidence="1 2" key="1">
    <citation type="submission" date="2019-09" db="EMBL/GenBank/DDBJ databases">
        <title>A chromosome-level genome assembly of the Chinese tupelo Nyssa sinensis.</title>
        <authorList>
            <person name="Yang X."/>
            <person name="Kang M."/>
            <person name="Yang Y."/>
            <person name="Xiong H."/>
            <person name="Wang M."/>
            <person name="Zhang Z."/>
            <person name="Wang Z."/>
            <person name="Wu H."/>
            <person name="Ma T."/>
            <person name="Liu J."/>
            <person name="Xi Z."/>
        </authorList>
    </citation>
    <scope>NUCLEOTIDE SEQUENCE [LARGE SCALE GENOMIC DNA]</scope>
    <source>
        <strain evidence="1">J267</strain>
        <tissue evidence="1">Leaf</tissue>
    </source>
</reference>
<accession>A0A5J4ZQV6</accession>
<name>A0A5J4ZQV6_9ASTE</name>
<protein>
    <submittedName>
        <fullName evidence="1">Uncharacterized protein</fullName>
    </submittedName>
</protein>
<evidence type="ECO:0000313" key="1">
    <source>
        <dbReference type="EMBL" id="KAA8520830.1"/>
    </source>
</evidence>
<dbReference type="Proteomes" id="UP000325577">
    <property type="component" value="Linkage Group LG5"/>
</dbReference>
<dbReference type="EMBL" id="CM018048">
    <property type="protein sequence ID" value="KAA8520830.1"/>
    <property type="molecule type" value="Genomic_DNA"/>
</dbReference>
<evidence type="ECO:0000313" key="2">
    <source>
        <dbReference type="Proteomes" id="UP000325577"/>
    </source>
</evidence>
<gene>
    <name evidence="1" type="ORF">F0562_011503</name>
</gene>